<dbReference type="InterPro" id="IPR003442">
    <property type="entry name" value="T6A_TsaE"/>
</dbReference>
<evidence type="ECO:0000313" key="11">
    <source>
        <dbReference type="EMBL" id="VAW67445.1"/>
    </source>
</evidence>
<accession>A0A3B0XGK2</accession>
<name>A0A3B0XGK2_9ZZZZ</name>
<dbReference type="AlphaFoldDB" id="A0A3B0XGK2"/>
<evidence type="ECO:0000256" key="5">
    <source>
        <dbReference type="ARBA" id="ARBA00022694"/>
    </source>
</evidence>
<dbReference type="GO" id="GO:0005737">
    <property type="term" value="C:cytoplasm"/>
    <property type="evidence" value="ECO:0007669"/>
    <property type="project" value="UniProtKB-SubCell"/>
</dbReference>
<evidence type="ECO:0000256" key="9">
    <source>
        <dbReference type="ARBA" id="ARBA00022842"/>
    </source>
</evidence>
<dbReference type="GO" id="GO:0005524">
    <property type="term" value="F:ATP binding"/>
    <property type="evidence" value="ECO:0007669"/>
    <property type="project" value="UniProtKB-KW"/>
</dbReference>
<evidence type="ECO:0000256" key="4">
    <source>
        <dbReference type="ARBA" id="ARBA00022490"/>
    </source>
</evidence>
<comment type="subcellular location">
    <subcellularLocation>
        <location evidence="1">Cytoplasm</location>
    </subcellularLocation>
</comment>
<reference evidence="11" key="1">
    <citation type="submission" date="2018-06" db="EMBL/GenBank/DDBJ databases">
        <authorList>
            <person name="Zhirakovskaya E."/>
        </authorList>
    </citation>
    <scope>NUCLEOTIDE SEQUENCE</scope>
</reference>
<dbReference type="GO" id="GO:0002949">
    <property type="term" value="P:tRNA threonylcarbamoyladenosine modification"/>
    <property type="evidence" value="ECO:0007669"/>
    <property type="project" value="InterPro"/>
</dbReference>
<dbReference type="SUPFAM" id="SSF52540">
    <property type="entry name" value="P-loop containing nucleoside triphosphate hydrolases"/>
    <property type="match status" value="1"/>
</dbReference>
<sequence length="164" mass="18083">MSERSIFLKDEQAQLDLAAVIASHTPPGSIIFLQGDLGAGKTTLARGFLQALGHRGNVKSPTYTLVEPYLINQQQVYHFDLYRLGSPDELEYAGGRDYFDNESISLIEWPEKAAGYLPVADISCCLSYQKQSGAQGVIQGRQCVISSKTQKGQHIIQLISHQLD</sequence>
<organism evidence="11">
    <name type="scientific">hydrothermal vent metagenome</name>
    <dbReference type="NCBI Taxonomy" id="652676"/>
    <lineage>
        <taxon>unclassified sequences</taxon>
        <taxon>metagenomes</taxon>
        <taxon>ecological metagenomes</taxon>
    </lineage>
</organism>
<evidence type="ECO:0000256" key="8">
    <source>
        <dbReference type="ARBA" id="ARBA00022840"/>
    </source>
</evidence>
<dbReference type="Gene3D" id="3.40.50.300">
    <property type="entry name" value="P-loop containing nucleotide triphosphate hydrolases"/>
    <property type="match status" value="1"/>
</dbReference>
<dbReference type="CDD" id="cd02019">
    <property type="entry name" value="NK"/>
    <property type="match status" value="1"/>
</dbReference>
<dbReference type="InterPro" id="IPR027417">
    <property type="entry name" value="P-loop_NTPase"/>
</dbReference>
<keyword evidence="8" id="KW-0067">ATP-binding</keyword>
<dbReference type="PANTHER" id="PTHR33540:SF2">
    <property type="entry name" value="TRNA THREONYLCARBAMOYLADENOSINE BIOSYNTHESIS PROTEIN TSAE"/>
    <property type="match status" value="1"/>
</dbReference>
<evidence type="ECO:0000256" key="10">
    <source>
        <dbReference type="ARBA" id="ARBA00032441"/>
    </source>
</evidence>
<keyword evidence="5" id="KW-0819">tRNA processing</keyword>
<keyword evidence="7" id="KW-0547">Nucleotide-binding</keyword>
<comment type="similarity">
    <text evidence="2">Belongs to the TsaE family.</text>
</comment>
<evidence type="ECO:0000256" key="1">
    <source>
        <dbReference type="ARBA" id="ARBA00004496"/>
    </source>
</evidence>
<evidence type="ECO:0000256" key="7">
    <source>
        <dbReference type="ARBA" id="ARBA00022741"/>
    </source>
</evidence>
<dbReference type="PANTHER" id="PTHR33540">
    <property type="entry name" value="TRNA THREONYLCARBAMOYLADENOSINE BIOSYNTHESIS PROTEIN TSAE"/>
    <property type="match status" value="1"/>
</dbReference>
<protein>
    <recommendedName>
        <fullName evidence="3">tRNA threonylcarbamoyladenosine biosynthesis protein TsaE</fullName>
    </recommendedName>
    <alternativeName>
        <fullName evidence="10">t(6)A37 threonylcarbamoyladenosine biosynthesis protein TsaE</fullName>
    </alternativeName>
</protein>
<dbReference type="Pfam" id="PF02367">
    <property type="entry name" value="TsaE"/>
    <property type="match status" value="1"/>
</dbReference>
<keyword evidence="9" id="KW-0460">Magnesium</keyword>
<evidence type="ECO:0000256" key="2">
    <source>
        <dbReference type="ARBA" id="ARBA00007599"/>
    </source>
</evidence>
<keyword evidence="4" id="KW-0963">Cytoplasm</keyword>
<proteinExistence type="inferred from homology"/>
<keyword evidence="6" id="KW-0479">Metal-binding</keyword>
<dbReference type="NCBIfam" id="TIGR00150">
    <property type="entry name" value="T6A_YjeE"/>
    <property type="match status" value="1"/>
</dbReference>
<gene>
    <name evidence="11" type="ORF">MNBD_GAMMA09-2759</name>
</gene>
<dbReference type="GO" id="GO:0046872">
    <property type="term" value="F:metal ion binding"/>
    <property type="evidence" value="ECO:0007669"/>
    <property type="project" value="UniProtKB-KW"/>
</dbReference>
<evidence type="ECO:0000256" key="3">
    <source>
        <dbReference type="ARBA" id="ARBA00019010"/>
    </source>
</evidence>
<dbReference type="EMBL" id="UOFI01000098">
    <property type="protein sequence ID" value="VAW67445.1"/>
    <property type="molecule type" value="Genomic_DNA"/>
</dbReference>
<evidence type="ECO:0000256" key="6">
    <source>
        <dbReference type="ARBA" id="ARBA00022723"/>
    </source>
</evidence>